<dbReference type="RefSeq" id="WP_090055214.1">
    <property type="nucleotide sequence ID" value="NZ_FNCC01000014.1"/>
</dbReference>
<gene>
    <name evidence="9" type="ORF">SAMN05216553_114183</name>
</gene>
<keyword evidence="6" id="KW-0479">Metal-binding</keyword>
<dbReference type="EC" id="3.1.3.89" evidence="5"/>
<sequence>MSDADRIVEFGYEAGQLKRLPRAGWLFAGVQHPETVAAHSFRVGVLAFAIAVQEGANPDRAATLGLFHDVPEARTGDIPYVGKRYLDVRMTPEAVAAEQVRHLPAPLAAHITAVVAEHEAAKDLDHTPEARCSRDADKLELVLQAREYQAAGVAKMDRFIETMRDAVVTDTGKLLLDSALRIAPSQWWEAFGHPTTHPTT</sequence>
<dbReference type="EMBL" id="FNCC01000014">
    <property type="protein sequence ID" value="SDH00667.1"/>
    <property type="molecule type" value="Genomic_DNA"/>
</dbReference>
<evidence type="ECO:0000256" key="1">
    <source>
        <dbReference type="ARBA" id="ARBA00001638"/>
    </source>
</evidence>
<dbReference type="PANTHER" id="PTHR11845">
    <property type="entry name" value="5'-DEOXYNUCLEOTIDASE HDDC2"/>
    <property type="match status" value="1"/>
</dbReference>
<evidence type="ECO:0000256" key="6">
    <source>
        <dbReference type="ARBA" id="ARBA00022723"/>
    </source>
</evidence>
<dbReference type="GO" id="GO:0046872">
    <property type="term" value="F:metal ion binding"/>
    <property type="evidence" value="ECO:0007669"/>
    <property type="project" value="UniProtKB-KW"/>
</dbReference>
<keyword evidence="7 9" id="KW-0378">Hydrolase</keyword>
<comment type="catalytic activity">
    <reaction evidence="1">
        <text>a 2'-deoxyribonucleoside 5'-phosphate + H2O = a 2'-deoxyribonucleoside + phosphate</text>
        <dbReference type="Rhea" id="RHEA:36167"/>
        <dbReference type="ChEBI" id="CHEBI:15377"/>
        <dbReference type="ChEBI" id="CHEBI:18274"/>
        <dbReference type="ChEBI" id="CHEBI:43474"/>
        <dbReference type="ChEBI" id="CHEBI:65317"/>
        <dbReference type="EC" id="3.1.3.89"/>
    </reaction>
</comment>
<protein>
    <recommendedName>
        <fullName evidence="5">5'-deoxynucleotidase</fullName>
        <ecNumber evidence="5">3.1.3.89</ecNumber>
    </recommendedName>
</protein>
<keyword evidence="10" id="KW-1185">Reference proteome</keyword>
<dbReference type="AlphaFoldDB" id="A0A1G7YWA1"/>
<dbReference type="STRING" id="200378.SAMN05216553_114183"/>
<proteinExistence type="predicted"/>
<dbReference type="SUPFAM" id="SSF109604">
    <property type="entry name" value="HD-domain/PDEase-like"/>
    <property type="match status" value="1"/>
</dbReference>
<evidence type="ECO:0000256" key="7">
    <source>
        <dbReference type="ARBA" id="ARBA00022801"/>
    </source>
</evidence>
<evidence type="ECO:0000256" key="4">
    <source>
        <dbReference type="ARBA" id="ARBA00011738"/>
    </source>
</evidence>
<dbReference type="InterPro" id="IPR039356">
    <property type="entry name" value="YfbR/HDDC2"/>
</dbReference>
<accession>A0A1G7YWA1</accession>
<dbReference type="InterPro" id="IPR006674">
    <property type="entry name" value="HD_domain"/>
</dbReference>
<dbReference type="Proteomes" id="UP000199623">
    <property type="component" value="Unassembled WGS sequence"/>
</dbReference>
<evidence type="ECO:0000256" key="5">
    <source>
        <dbReference type="ARBA" id="ARBA00012964"/>
    </source>
</evidence>
<dbReference type="OrthoDB" id="9786155at2"/>
<evidence type="ECO:0000256" key="2">
    <source>
        <dbReference type="ARBA" id="ARBA00001936"/>
    </source>
</evidence>
<feature type="domain" description="HD/PDEase" evidence="8">
    <location>
        <begin position="32"/>
        <end position="151"/>
    </location>
</feature>
<dbReference type="Pfam" id="PF13023">
    <property type="entry name" value="HD_3"/>
    <property type="match status" value="1"/>
</dbReference>
<comment type="cofactor">
    <cofactor evidence="2">
        <name>Mn(2+)</name>
        <dbReference type="ChEBI" id="CHEBI:29035"/>
    </cofactor>
</comment>
<dbReference type="InterPro" id="IPR003607">
    <property type="entry name" value="HD/PDEase_dom"/>
</dbReference>
<name>A0A1G7YWA1_9PSEU</name>
<evidence type="ECO:0000313" key="9">
    <source>
        <dbReference type="EMBL" id="SDH00667.1"/>
    </source>
</evidence>
<dbReference type="Gene3D" id="1.10.3210.10">
    <property type="entry name" value="Hypothetical protein af1432"/>
    <property type="match status" value="1"/>
</dbReference>
<dbReference type="PANTHER" id="PTHR11845:SF13">
    <property type="entry name" value="5'-DEOXYNUCLEOTIDASE HDDC2"/>
    <property type="match status" value="1"/>
</dbReference>
<reference evidence="10" key="1">
    <citation type="submission" date="2016-10" db="EMBL/GenBank/DDBJ databases">
        <authorList>
            <person name="Varghese N."/>
            <person name="Submissions S."/>
        </authorList>
    </citation>
    <scope>NUCLEOTIDE SEQUENCE [LARGE SCALE GENOMIC DNA]</scope>
    <source>
        <strain evidence="10">CGMCC 4.3506</strain>
    </source>
</reference>
<evidence type="ECO:0000259" key="8">
    <source>
        <dbReference type="SMART" id="SM00471"/>
    </source>
</evidence>
<dbReference type="SMART" id="SM00471">
    <property type="entry name" value="HDc"/>
    <property type="match status" value="1"/>
</dbReference>
<evidence type="ECO:0000313" key="10">
    <source>
        <dbReference type="Proteomes" id="UP000199623"/>
    </source>
</evidence>
<organism evidence="9 10">
    <name type="scientific">Lentzea fradiae</name>
    <dbReference type="NCBI Taxonomy" id="200378"/>
    <lineage>
        <taxon>Bacteria</taxon>
        <taxon>Bacillati</taxon>
        <taxon>Actinomycetota</taxon>
        <taxon>Actinomycetes</taxon>
        <taxon>Pseudonocardiales</taxon>
        <taxon>Pseudonocardiaceae</taxon>
        <taxon>Lentzea</taxon>
    </lineage>
</organism>
<evidence type="ECO:0000256" key="3">
    <source>
        <dbReference type="ARBA" id="ARBA00001941"/>
    </source>
</evidence>
<comment type="cofactor">
    <cofactor evidence="3">
        <name>Co(2+)</name>
        <dbReference type="ChEBI" id="CHEBI:48828"/>
    </cofactor>
</comment>
<dbReference type="GO" id="GO:0002953">
    <property type="term" value="F:5'-deoxynucleotidase activity"/>
    <property type="evidence" value="ECO:0007669"/>
    <property type="project" value="UniProtKB-EC"/>
</dbReference>
<dbReference type="GO" id="GO:0005737">
    <property type="term" value="C:cytoplasm"/>
    <property type="evidence" value="ECO:0007669"/>
    <property type="project" value="TreeGrafter"/>
</dbReference>
<comment type="subunit">
    <text evidence="4">Homodimer.</text>
</comment>